<dbReference type="EMBL" id="JAHMUF010000015">
    <property type="protein sequence ID" value="KAG7192867.1"/>
    <property type="molecule type" value="Genomic_DNA"/>
</dbReference>
<dbReference type="PANTHER" id="PTHR45694">
    <property type="entry name" value="GLUTAREDOXIN 2"/>
    <property type="match status" value="1"/>
</dbReference>
<evidence type="ECO:0000256" key="1">
    <source>
        <dbReference type="SAM" id="MobiDB-lite"/>
    </source>
</evidence>
<gene>
    <name evidence="3" type="ORF">KQ657_001324</name>
</gene>
<dbReference type="GeneID" id="66114698"/>
<dbReference type="PRINTS" id="PR00160">
    <property type="entry name" value="GLUTAREDOXIN"/>
</dbReference>
<dbReference type="InterPro" id="IPR002109">
    <property type="entry name" value="Glutaredoxin"/>
</dbReference>
<dbReference type="PROSITE" id="PS51354">
    <property type="entry name" value="GLUTAREDOXIN_2"/>
    <property type="match status" value="1"/>
</dbReference>
<dbReference type="GO" id="GO:0015038">
    <property type="term" value="F:glutathione disulfide oxidoreductase activity"/>
    <property type="evidence" value="ECO:0007669"/>
    <property type="project" value="TreeGrafter"/>
</dbReference>
<feature type="domain" description="Glutaredoxin" evidence="2">
    <location>
        <begin position="122"/>
        <end position="183"/>
    </location>
</feature>
<dbReference type="InterPro" id="IPR011899">
    <property type="entry name" value="Glutaredoxin_euk/vir"/>
</dbReference>
<dbReference type="CDD" id="cd03419">
    <property type="entry name" value="GRX_GRXh_1_2_like"/>
    <property type="match status" value="1"/>
</dbReference>
<name>A0A9P8AHU5_9ASCO</name>
<keyword evidence="4" id="KW-1185">Reference proteome</keyword>
<dbReference type="GO" id="GO:0000324">
    <property type="term" value="C:fungal-type vacuole"/>
    <property type="evidence" value="ECO:0007669"/>
    <property type="project" value="TreeGrafter"/>
</dbReference>
<evidence type="ECO:0000259" key="2">
    <source>
        <dbReference type="Pfam" id="PF00462"/>
    </source>
</evidence>
<dbReference type="OrthoDB" id="423313at2759"/>
<dbReference type="InterPro" id="IPR036249">
    <property type="entry name" value="Thioredoxin-like_sf"/>
</dbReference>
<dbReference type="GO" id="GO:0034599">
    <property type="term" value="P:cellular response to oxidative stress"/>
    <property type="evidence" value="ECO:0007669"/>
    <property type="project" value="TreeGrafter"/>
</dbReference>
<sequence length="226" mass="24497">MPGSLASQIHVFEKALVAIIALFLLMSSSSLSFLNGDGKSVSSGAHFSNLLIESKNNPKEDARINNDIGKSKGSEEDMKLKDDSDKPAKGSGDSGSGSNNNGQRVFDAKAALLEIRALKPMVIFSKSYCPYSMKLKKLIAENYQITPEPMIVELDKHQFGAELQEYLGEISGRKTVPNVVIGKSVESKGGCDDFLELHNKGKLLDKLKIWGDNNLDVKKIGPPSNA</sequence>
<dbReference type="AlphaFoldDB" id="A0A9P8AHU5"/>
<dbReference type="GO" id="GO:0005801">
    <property type="term" value="C:cis-Golgi network"/>
    <property type="evidence" value="ECO:0007669"/>
    <property type="project" value="TreeGrafter"/>
</dbReference>
<proteinExistence type="predicted"/>
<dbReference type="NCBIfam" id="TIGR02180">
    <property type="entry name" value="GRX_euk"/>
    <property type="match status" value="1"/>
</dbReference>
<feature type="region of interest" description="Disordered" evidence="1">
    <location>
        <begin position="60"/>
        <end position="102"/>
    </location>
</feature>
<dbReference type="Proteomes" id="UP000790833">
    <property type="component" value="Unassembled WGS sequence"/>
</dbReference>
<dbReference type="Gene3D" id="3.40.30.10">
    <property type="entry name" value="Glutaredoxin"/>
    <property type="match status" value="1"/>
</dbReference>
<evidence type="ECO:0000313" key="3">
    <source>
        <dbReference type="EMBL" id="KAG7192867.1"/>
    </source>
</evidence>
<organism evidence="3 4">
    <name type="scientific">Scheffersomyces spartinae</name>
    <dbReference type="NCBI Taxonomy" id="45513"/>
    <lineage>
        <taxon>Eukaryota</taxon>
        <taxon>Fungi</taxon>
        <taxon>Dikarya</taxon>
        <taxon>Ascomycota</taxon>
        <taxon>Saccharomycotina</taxon>
        <taxon>Pichiomycetes</taxon>
        <taxon>Debaryomycetaceae</taxon>
        <taxon>Scheffersomyces</taxon>
    </lineage>
</organism>
<dbReference type="GO" id="GO:0005796">
    <property type="term" value="C:Golgi lumen"/>
    <property type="evidence" value="ECO:0007669"/>
    <property type="project" value="TreeGrafter"/>
</dbReference>
<reference evidence="3" key="1">
    <citation type="submission" date="2021-03" db="EMBL/GenBank/DDBJ databases">
        <authorList>
            <person name="Palmer J.M."/>
        </authorList>
    </citation>
    <scope>NUCLEOTIDE SEQUENCE</scope>
    <source>
        <strain evidence="3">ARV_011</strain>
    </source>
</reference>
<dbReference type="InterPro" id="IPR014025">
    <property type="entry name" value="Glutaredoxin_subgr"/>
</dbReference>
<dbReference type="SUPFAM" id="SSF52833">
    <property type="entry name" value="Thioredoxin-like"/>
    <property type="match status" value="1"/>
</dbReference>
<dbReference type="RefSeq" id="XP_043048417.1">
    <property type="nucleotide sequence ID" value="XM_043192122.1"/>
</dbReference>
<accession>A0A9P8AHU5</accession>
<dbReference type="PANTHER" id="PTHR45694:SF5">
    <property type="entry name" value="GLUTAREDOXIN 2"/>
    <property type="match status" value="1"/>
</dbReference>
<feature type="compositionally biased region" description="Basic and acidic residues" evidence="1">
    <location>
        <begin position="60"/>
        <end position="88"/>
    </location>
</feature>
<evidence type="ECO:0000313" key="4">
    <source>
        <dbReference type="Proteomes" id="UP000790833"/>
    </source>
</evidence>
<protein>
    <recommendedName>
        <fullName evidence="2">Glutaredoxin domain-containing protein</fullName>
    </recommendedName>
</protein>
<dbReference type="Pfam" id="PF00462">
    <property type="entry name" value="Glutaredoxin"/>
    <property type="match status" value="1"/>
</dbReference>
<comment type="caution">
    <text evidence="3">The sequence shown here is derived from an EMBL/GenBank/DDBJ whole genome shotgun (WGS) entry which is preliminary data.</text>
</comment>